<protein>
    <submittedName>
        <fullName evidence="1">Uncharacterized protein</fullName>
    </submittedName>
</protein>
<reference evidence="1" key="1">
    <citation type="submission" date="2014-11" db="EMBL/GenBank/DDBJ databases">
        <authorList>
            <person name="Amaro Gonzalez C."/>
        </authorList>
    </citation>
    <scope>NUCLEOTIDE SEQUENCE</scope>
</reference>
<name>A0A0E9U686_ANGAN</name>
<evidence type="ECO:0000313" key="1">
    <source>
        <dbReference type="EMBL" id="JAH60483.1"/>
    </source>
</evidence>
<organism evidence="1">
    <name type="scientific">Anguilla anguilla</name>
    <name type="common">European freshwater eel</name>
    <name type="synonym">Muraena anguilla</name>
    <dbReference type="NCBI Taxonomy" id="7936"/>
    <lineage>
        <taxon>Eukaryota</taxon>
        <taxon>Metazoa</taxon>
        <taxon>Chordata</taxon>
        <taxon>Craniata</taxon>
        <taxon>Vertebrata</taxon>
        <taxon>Euteleostomi</taxon>
        <taxon>Actinopterygii</taxon>
        <taxon>Neopterygii</taxon>
        <taxon>Teleostei</taxon>
        <taxon>Anguilliformes</taxon>
        <taxon>Anguillidae</taxon>
        <taxon>Anguilla</taxon>
    </lineage>
</organism>
<dbReference type="EMBL" id="GBXM01048094">
    <property type="protein sequence ID" value="JAH60483.1"/>
    <property type="molecule type" value="Transcribed_RNA"/>
</dbReference>
<sequence>MFFLNVCFGFLELDF</sequence>
<accession>A0A0E9U686</accession>
<reference evidence="1" key="2">
    <citation type="journal article" date="2015" name="Fish Shellfish Immunol.">
        <title>Early steps in the European eel (Anguilla anguilla)-Vibrio vulnificus interaction in the gills: Role of the RtxA13 toxin.</title>
        <authorList>
            <person name="Callol A."/>
            <person name="Pajuelo D."/>
            <person name="Ebbesson L."/>
            <person name="Teles M."/>
            <person name="MacKenzie S."/>
            <person name="Amaro C."/>
        </authorList>
    </citation>
    <scope>NUCLEOTIDE SEQUENCE</scope>
</reference>
<proteinExistence type="predicted"/>